<sequence length="477" mass="51017">MTDKAAMERLSRTELSVDFTSADLKSVDAKAFQRGITSRRTFLAAALSVPVLGALAACGSSGPSGSGQNGGAPPGSASYWFLTSQPQEGIRTAAVERFNEANPDSQIQFTAFQNDAFKTKIKTAIGAGQAPTLIFGWGGGTLRSYVDAGQVDDLTSWFDENPAVKNRLFPTAFGPATVDNKIYAMPTETVQPIVLYYNKEVFDNVGATPPQSWGDIMDLAPRFNAAGVAPFSLAGQSRWPEMMWLEFLFDRLGGPEVFEAAYNGEPNAWSNPVAIDALTKVQDLVKADGFVNGFSSVTADSNADQALLYTGKAAMMLQGSWTYGGMATDGGDFVSSGKLGYMNFPGVDGGTGDPSDTVGNPAQYLSIYSKATDEQKEVAKKFLSTAVLSDEEVKEWIGIGSVPIVQGTQSELGTSTDADFLEFIYRVSTEAKVFAQSWDQALSPTAAETLLDNISRLFQLSISPQQFADNMNQATAK</sequence>
<dbReference type="PANTHER" id="PTHR43649:SF14">
    <property type="entry name" value="BLR3389 PROTEIN"/>
    <property type="match status" value="1"/>
</dbReference>
<accession>A0A378TN46</accession>
<dbReference type="InterPro" id="IPR050490">
    <property type="entry name" value="Bact_solute-bd_prot1"/>
</dbReference>
<dbReference type="RefSeq" id="WP_232068007.1">
    <property type="nucleotide sequence ID" value="NZ_AP022600.1"/>
</dbReference>
<gene>
    <name evidence="1" type="primary">malE_2</name>
    <name evidence="1" type="ORF">NCTC10821_05787</name>
</gene>
<evidence type="ECO:0000313" key="2">
    <source>
        <dbReference type="Proteomes" id="UP000254978"/>
    </source>
</evidence>
<proteinExistence type="predicted"/>
<keyword evidence="2" id="KW-1185">Reference proteome</keyword>
<protein>
    <submittedName>
        <fullName evidence="1">Extracellular solute-binding protein</fullName>
    </submittedName>
</protein>
<dbReference type="Pfam" id="PF01547">
    <property type="entry name" value="SBP_bac_1"/>
    <property type="match status" value="1"/>
</dbReference>
<dbReference type="Gene3D" id="3.40.190.10">
    <property type="entry name" value="Periplasmic binding protein-like II"/>
    <property type="match status" value="2"/>
</dbReference>
<evidence type="ECO:0000313" key="1">
    <source>
        <dbReference type="EMBL" id="STZ62222.1"/>
    </source>
</evidence>
<dbReference type="PANTHER" id="PTHR43649">
    <property type="entry name" value="ARABINOSE-BINDING PROTEIN-RELATED"/>
    <property type="match status" value="1"/>
</dbReference>
<dbReference type="Proteomes" id="UP000254978">
    <property type="component" value="Unassembled WGS sequence"/>
</dbReference>
<name>A0A378TN46_9MYCO</name>
<organism evidence="1 2">
    <name type="scientific">Mycolicibacterium tokaiense</name>
    <dbReference type="NCBI Taxonomy" id="39695"/>
    <lineage>
        <taxon>Bacteria</taxon>
        <taxon>Bacillati</taxon>
        <taxon>Actinomycetota</taxon>
        <taxon>Actinomycetes</taxon>
        <taxon>Mycobacteriales</taxon>
        <taxon>Mycobacteriaceae</taxon>
        <taxon>Mycolicibacterium</taxon>
    </lineage>
</organism>
<dbReference type="EMBL" id="UGQT01000001">
    <property type="protein sequence ID" value="STZ62222.1"/>
    <property type="molecule type" value="Genomic_DNA"/>
</dbReference>
<dbReference type="InterPro" id="IPR006059">
    <property type="entry name" value="SBP"/>
</dbReference>
<dbReference type="SUPFAM" id="SSF53850">
    <property type="entry name" value="Periplasmic binding protein-like II"/>
    <property type="match status" value="1"/>
</dbReference>
<dbReference type="AlphaFoldDB" id="A0A378TN46"/>
<reference evidence="1 2" key="1">
    <citation type="submission" date="2018-06" db="EMBL/GenBank/DDBJ databases">
        <authorList>
            <consortium name="Pathogen Informatics"/>
            <person name="Doyle S."/>
        </authorList>
    </citation>
    <scope>NUCLEOTIDE SEQUENCE [LARGE SCALE GENOMIC DNA]</scope>
    <source>
        <strain evidence="1 2">NCTC10821</strain>
    </source>
</reference>